<accession>A0A645FLH9</accession>
<comment type="caution">
    <text evidence="1">The sequence shown here is derived from an EMBL/GenBank/DDBJ whole genome shotgun (WGS) entry which is preliminary data.</text>
</comment>
<proteinExistence type="predicted"/>
<dbReference type="AlphaFoldDB" id="A0A645FLH9"/>
<reference evidence="1" key="1">
    <citation type="submission" date="2019-08" db="EMBL/GenBank/DDBJ databases">
        <authorList>
            <person name="Kucharzyk K."/>
            <person name="Murdoch R.W."/>
            <person name="Higgins S."/>
            <person name="Loffler F."/>
        </authorList>
    </citation>
    <scope>NUCLEOTIDE SEQUENCE</scope>
</reference>
<dbReference type="EMBL" id="VSSQ01061994">
    <property type="protein sequence ID" value="MPN15268.1"/>
    <property type="molecule type" value="Genomic_DNA"/>
</dbReference>
<gene>
    <name evidence="1" type="ORF">SDC9_162598</name>
</gene>
<dbReference type="Gene3D" id="1.10.10.2840">
    <property type="entry name" value="PucR C-terminal helix-turn-helix domain"/>
    <property type="match status" value="1"/>
</dbReference>
<evidence type="ECO:0000313" key="1">
    <source>
        <dbReference type="EMBL" id="MPN15268.1"/>
    </source>
</evidence>
<evidence type="ECO:0008006" key="2">
    <source>
        <dbReference type="Google" id="ProtNLM"/>
    </source>
</evidence>
<sequence>MSRSGNITLFIYLGYGEEILRSYRDTVSEYLSWWQETFSSMGLRYYMQVGTIQTNLAYYRIAYEHAVWLHNTARLREPISWFYDYTESYLKRIVPMMEYRGIFNVFAENLNEDFLASYTELIGSLAQCNYNLQPASQQIYIHKNTLAFRLGKIKDRLNINPMHNYRNREFANNLCLYLKMMLP</sequence>
<protein>
    <recommendedName>
        <fullName evidence="2">PucR C-terminal helix-turn-helix domain-containing protein</fullName>
    </recommendedName>
</protein>
<name>A0A645FLH9_9ZZZZ</name>
<dbReference type="InterPro" id="IPR042070">
    <property type="entry name" value="PucR_C-HTH_sf"/>
</dbReference>
<organism evidence="1">
    <name type="scientific">bioreactor metagenome</name>
    <dbReference type="NCBI Taxonomy" id="1076179"/>
    <lineage>
        <taxon>unclassified sequences</taxon>
        <taxon>metagenomes</taxon>
        <taxon>ecological metagenomes</taxon>
    </lineage>
</organism>